<dbReference type="InterPro" id="IPR001387">
    <property type="entry name" value="Cro/C1-type_HTH"/>
</dbReference>
<accession>A0ABV5ZRE2</accession>
<evidence type="ECO:0000313" key="3">
    <source>
        <dbReference type="Proteomes" id="UP001589693"/>
    </source>
</evidence>
<dbReference type="EMBL" id="JBHLZU010000005">
    <property type="protein sequence ID" value="MFB9903461.1"/>
    <property type="molecule type" value="Genomic_DNA"/>
</dbReference>
<sequence length="180" mass="19151">MSTGEDVVARNQQLQTEWYGEQLGAKVRRLLPGLGLSQSAFADVIGLSAPMLSQLMSGQRAKISNPAVLARLLAVESLVADPAFDRMSQGELRDRLAEIRADTPPTSSTLRLSSAAQPVPQPPADPVPAIQALLRALASAAEIEAAAARLEADSPGLATFLRVYGNGRTDHAREHFTNTL</sequence>
<protein>
    <submittedName>
        <fullName evidence="2">Helix-turn-helix domain-containing protein</fullName>
    </submittedName>
</protein>
<organism evidence="2 3">
    <name type="scientific">Allokutzneria oryzae</name>
    <dbReference type="NCBI Taxonomy" id="1378989"/>
    <lineage>
        <taxon>Bacteria</taxon>
        <taxon>Bacillati</taxon>
        <taxon>Actinomycetota</taxon>
        <taxon>Actinomycetes</taxon>
        <taxon>Pseudonocardiales</taxon>
        <taxon>Pseudonocardiaceae</taxon>
        <taxon>Allokutzneria</taxon>
    </lineage>
</organism>
<feature type="region of interest" description="Disordered" evidence="1">
    <location>
        <begin position="103"/>
        <end position="123"/>
    </location>
</feature>
<dbReference type="Proteomes" id="UP001589693">
    <property type="component" value="Unassembled WGS sequence"/>
</dbReference>
<dbReference type="CDD" id="cd00093">
    <property type="entry name" value="HTH_XRE"/>
    <property type="match status" value="1"/>
</dbReference>
<dbReference type="SUPFAM" id="SSF47413">
    <property type="entry name" value="lambda repressor-like DNA-binding domains"/>
    <property type="match status" value="1"/>
</dbReference>
<name>A0ABV5ZRE2_9PSEU</name>
<keyword evidence="3" id="KW-1185">Reference proteome</keyword>
<evidence type="ECO:0000256" key="1">
    <source>
        <dbReference type="SAM" id="MobiDB-lite"/>
    </source>
</evidence>
<reference evidence="2 3" key="1">
    <citation type="submission" date="2024-09" db="EMBL/GenBank/DDBJ databases">
        <authorList>
            <person name="Sun Q."/>
            <person name="Mori K."/>
        </authorList>
    </citation>
    <scope>NUCLEOTIDE SEQUENCE [LARGE SCALE GENOMIC DNA]</scope>
    <source>
        <strain evidence="2 3">TBRC 7907</strain>
    </source>
</reference>
<dbReference type="RefSeq" id="WP_377850600.1">
    <property type="nucleotide sequence ID" value="NZ_JBHLZU010000005.1"/>
</dbReference>
<proteinExistence type="predicted"/>
<comment type="caution">
    <text evidence="2">The sequence shown here is derived from an EMBL/GenBank/DDBJ whole genome shotgun (WGS) entry which is preliminary data.</text>
</comment>
<feature type="compositionally biased region" description="Low complexity" evidence="1">
    <location>
        <begin position="103"/>
        <end position="118"/>
    </location>
</feature>
<gene>
    <name evidence="2" type="ORF">ACFFQA_05870</name>
</gene>
<dbReference type="Gene3D" id="1.10.260.40">
    <property type="entry name" value="lambda repressor-like DNA-binding domains"/>
    <property type="match status" value="1"/>
</dbReference>
<dbReference type="InterPro" id="IPR010982">
    <property type="entry name" value="Lambda_DNA-bd_dom_sf"/>
</dbReference>
<evidence type="ECO:0000313" key="2">
    <source>
        <dbReference type="EMBL" id="MFB9903461.1"/>
    </source>
</evidence>